<sequence length="363" mass="40729">MCEEEVKECEDGHCLCLNNKCEVQECRTNDHCGEKGLCEDNQCVFYDCKKDEHCNTPDNPKKDCRDGKCRCNELVCEPVTCMESIHCKKNEICSGNNPVDENVEANTCYVPECKSIKDCDDQEVCKNNKCEPVDCTSNTHCGDRITPHVCRKNECVPVECAFHDDCEDFFPESAWLGFKCERNKCKNYECTTNFHCGDGQLCNKVVNKCFTPECIGSTACDTVEGCEDGKCICSGNKCSSVDCRTNTHCGWPLEASVCRNNRCQDVGCTANSHCQVKKNGHEASRCIDNQCNHSAECLTTNHCADYDDPRVCSDFRCKKVDCLRNVDCVDQHICVKQQCVKVECDSNIDCEKGQICVDNLCVD</sequence>
<dbReference type="EMBL" id="FN655008">
    <property type="protein sequence ID" value="CBY37567.1"/>
    <property type="molecule type" value="Genomic_DNA"/>
</dbReference>
<proteinExistence type="predicted"/>
<organism evidence="1">
    <name type="scientific">Oikopleura dioica</name>
    <name type="common">Tunicate</name>
    <dbReference type="NCBI Taxonomy" id="34765"/>
    <lineage>
        <taxon>Eukaryota</taxon>
        <taxon>Metazoa</taxon>
        <taxon>Chordata</taxon>
        <taxon>Tunicata</taxon>
        <taxon>Appendicularia</taxon>
        <taxon>Copelata</taxon>
        <taxon>Oikopleuridae</taxon>
        <taxon>Oikopleura</taxon>
    </lineage>
</organism>
<gene>
    <name evidence="1" type="ORF">GSOID_T00029994001</name>
    <name evidence="2" type="ORF">GSOID_T00031035001</name>
</gene>
<name>E4YN84_OIKDI</name>
<dbReference type="EMBL" id="FN654871">
    <property type="protein sequence ID" value="CBY36932.1"/>
    <property type="molecule type" value="Genomic_DNA"/>
</dbReference>
<accession>E4YN84</accession>
<protein>
    <submittedName>
        <fullName evidence="1">Uncharacterized protein</fullName>
    </submittedName>
</protein>
<dbReference type="AlphaFoldDB" id="E4YN84"/>
<evidence type="ECO:0000313" key="1">
    <source>
        <dbReference type="EMBL" id="CBY36932.1"/>
    </source>
</evidence>
<evidence type="ECO:0000313" key="2">
    <source>
        <dbReference type="EMBL" id="CBY37567.1"/>
    </source>
</evidence>
<reference evidence="1" key="1">
    <citation type="journal article" date="2010" name="Science">
        <title>Plasticity of animal genome architecture unmasked by rapid evolution of a pelagic tunicate.</title>
        <authorList>
            <person name="Denoeud F."/>
            <person name="Henriet S."/>
            <person name="Mungpakdee S."/>
            <person name="Aury J.M."/>
            <person name="Da Silva C."/>
            <person name="Brinkmann H."/>
            <person name="Mikhaleva J."/>
            <person name="Olsen L.C."/>
            <person name="Jubin C."/>
            <person name="Canestro C."/>
            <person name="Bouquet J.M."/>
            <person name="Danks G."/>
            <person name="Poulain J."/>
            <person name="Campsteijn C."/>
            <person name="Adamski M."/>
            <person name="Cross I."/>
            <person name="Yadetie F."/>
            <person name="Muffato M."/>
            <person name="Louis A."/>
            <person name="Butcher S."/>
            <person name="Tsagkogeorga G."/>
            <person name="Konrad A."/>
            <person name="Singh S."/>
            <person name="Jensen M.F."/>
            <person name="Cong E.H."/>
            <person name="Eikeseth-Otteraa H."/>
            <person name="Noel B."/>
            <person name="Anthouard V."/>
            <person name="Porcel B.M."/>
            <person name="Kachouri-Lafond R."/>
            <person name="Nishino A."/>
            <person name="Ugolini M."/>
            <person name="Chourrout P."/>
            <person name="Nishida H."/>
            <person name="Aasland R."/>
            <person name="Huzurbazar S."/>
            <person name="Westhof E."/>
            <person name="Delsuc F."/>
            <person name="Lehrach H."/>
            <person name="Reinhardt R."/>
            <person name="Weissenbach J."/>
            <person name="Roy S.W."/>
            <person name="Artiguenave F."/>
            <person name="Postlethwait J.H."/>
            <person name="Manak J.R."/>
            <person name="Thompson E.M."/>
            <person name="Jaillon O."/>
            <person name="Du Pasquier L."/>
            <person name="Boudinot P."/>
            <person name="Liberles D.A."/>
            <person name="Volff J.N."/>
            <person name="Philippe H."/>
            <person name="Lenhard B."/>
            <person name="Roest Crollius H."/>
            <person name="Wincker P."/>
            <person name="Chourrout D."/>
        </authorList>
    </citation>
    <scope>NUCLEOTIDE SEQUENCE [LARGE SCALE GENOMIC DNA]</scope>
</reference>
<dbReference type="Proteomes" id="UP000011014">
    <property type="component" value="Unassembled WGS sequence"/>
</dbReference>